<keyword evidence="9" id="KW-0762">Sugar transport</keyword>
<accession>A0ABT9W5K8</accession>
<dbReference type="CDD" id="cd06261">
    <property type="entry name" value="TM_PBP2"/>
    <property type="match status" value="1"/>
</dbReference>
<name>A0ABT9W5K8_9BACI</name>
<comment type="subcellular location">
    <subcellularLocation>
        <location evidence="1 7">Cell membrane</location>
        <topology evidence="1 7">Multi-pass membrane protein</topology>
    </subcellularLocation>
</comment>
<protein>
    <submittedName>
        <fullName evidence="9">Multiple sugar transport system permease protein</fullName>
    </submittedName>
</protein>
<dbReference type="Proteomes" id="UP001235840">
    <property type="component" value="Unassembled WGS sequence"/>
</dbReference>
<sequence>MGKRQKLQRPFKRKGWKEDMGFRFKKLLLGRKGNDGFILRFCVYFLLISIGFVYLYPVLYIFSQSMKSLQDLLDPTVVWIPRELHLSNYVQAYQVLDFSRAFMGSILNSVLPALAQTISCAIIGYGLARYKFPGKGIMLGLILLTFIIPAQVVMIPLFMMYQNYNMLGTPLPFLLPAIFGMGIKSALFIFIYMQFFRGIPQALEEAAQIDGASSIKIFTRIVLPISIPAIVVVYLFSMVWHWNETYMASLFLGNNMTTLPIRLQMFHDSFARMISSNEIQTGVSINESINMAGTMLVILPLLILYLFAQRWFVEATDKTGIAGE</sequence>
<proteinExistence type="inferred from homology"/>
<comment type="similarity">
    <text evidence="7">Belongs to the binding-protein-dependent transport system permease family.</text>
</comment>
<evidence type="ECO:0000256" key="1">
    <source>
        <dbReference type="ARBA" id="ARBA00004651"/>
    </source>
</evidence>
<organism evidence="9 10">
    <name type="scientific">Caldalkalibacillus horti</name>
    <dbReference type="NCBI Taxonomy" id="77523"/>
    <lineage>
        <taxon>Bacteria</taxon>
        <taxon>Bacillati</taxon>
        <taxon>Bacillota</taxon>
        <taxon>Bacilli</taxon>
        <taxon>Bacillales</taxon>
        <taxon>Bacillaceae</taxon>
        <taxon>Caldalkalibacillus</taxon>
    </lineage>
</organism>
<keyword evidence="5 7" id="KW-1133">Transmembrane helix</keyword>
<feature type="domain" description="ABC transmembrane type-1" evidence="8">
    <location>
        <begin position="106"/>
        <end position="308"/>
    </location>
</feature>
<evidence type="ECO:0000259" key="8">
    <source>
        <dbReference type="PROSITE" id="PS50928"/>
    </source>
</evidence>
<evidence type="ECO:0000313" key="9">
    <source>
        <dbReference type="EMBL" id="MDQ0168410.1"/>
    </source>
</evidence>
<dbReference type="InterPro" id="IPR000515">
    <property type="entry name" value="MetI-like"/>
</dbReference>
<evidence type="ECO:0000256" key="6">
    <source>
        <dbReference type="ARBA" id="ARBA00023136"/>
    </source>
</evidence>
<evidence type="ECO:0000256" key="4">
    <source>
        <dbReference type="ARBA" id="ARBA00022692"/>
    </source>
</evidence>
<dbReference type="InterPro" id="IPR035906">
    <property type="entry name" value="MetI-like_sf"/>
</dbReference>
<evidence type="ECO:0000256" key="2">
    <source>
        <dbReference type="ARBA" id="ARBA00022448"/>
    </source>
</evidence>
<dbReference type="RefSeq" id="WP_307398116.1">
    <property type="nucleotide sequence ID" value="NZ_BAAADK010000027.1"/>
</dbReference>
<feature type="transmembrane region" description="Helical" evidence="7">
    <location>
        <begin position="37"/>
        <end position="62"/>
    </location>
</feature>
<feature type="transmembrane region" description="Helical" evidence="7">
    <location>
        <begin position="106"/>
        <end position="127"/>
    </location>
</feature>
<dbReference type="EMBL" id="JAUSTY010000031">
    <property type="protein sequence ID" value="MDQ0168410.1"/>
    <property type="molecule type" value="Genomic_DNA"/>
</dbReference>
<keyword evidence="10" id="KW-1185">Reference proteome</keyword>
<feature type="transmembrane region" description="Helical" evidence="7">
    <location>
        <begin position="217"/>
        <end position="242"/>
    </location>
</feature>
<keyword evidence="2 7" id="KW-0813">Transport</keyword>
<evidence type="ECO:0000313" key="10">
    <source>
        <dbReference type="Proteomes" id="UP001235840"/>
    </source>
</evidence>
<evidence type="ECO:0000256" key="7">
    <source>
        <dbReference type="RuleBase" id="RU363032"/>
    </source>
</evidence>
<keyword evidence="4 7" id="KW-0812">Transmembrane</keyword>
<gene>
    <name evidence="9" type="ORF">J2S11_004372</name>
</gene>
<evidence type="ECO:0000256" key="3">
    <source>
        <dbReference type="ARBA" id="ARBA00022475"/>
    </source>
</evidence>
<keyword evidence="3" id="KW-1003">Cell membrane</keyword>
<dbReference type="Gene3D" id="1.10.3720.10">
    <property type="entry name" value="MetI-like"/>
    <property type="match status" value="1"/>
</dbReference>
<dbReference type="SUPFAM" id="SSF161098">
    <property type="entry name" value="MetI-like"/>
    <property type="match status" value="1"/>
</dbReference>
<dbReference type="PROSITE" id="PS50928">
    <property type="entry name" value="ABC_TM1"/>
    <property type="match status" value="1"/>
</dbReference>
<dbReference type="PANTHER" id="PTHR43744">
    <property type="entry name" value="ABC TRANSPORTER PERMEASE PROTEIN MG189-RELATED-RELATED"/>
    <property type="match status" value="1"/>
</dbReference>
<comment type="caution">
    <text evidence="9">The sequence shown here is derived from an EMBL/GenBank/DDBJ whole genome shotgun (WGS) entry which is preliminary data.</text>
</comment>
<dbReference type="Pfam" id="PF00528">
    <property type="entry name" value="BPD_transp_1"/>
    <property type="match status" value="1"/>
</dbReference>
<dbReference type="PANTHER" id="PTHR43744:SF6">
    <property type="entry name" value="ABC TRANSPORTER PERMEASE PROTEIN YESQ-RELATED"/>
    <property type="match status" value="1"/>
</dbReference>
<keyword evidence="6 7" id="KW-0472">Membrane</keyword>
<evidence type="ECO:0000256" key="5">
    <source>
        <dbReference type="ARBA" id="ARBA00022989"/>
    </source>
</evidence>
<feature type="transmembrane region" description="Helical" evidence="7">
    <location>
        <begin position="289"/>
        <end position="308"/>
    </location>
</feature>
<feature type="transmembrane region" description="Helical" evidence="7">
    <location>
        <begin position="173"/>
        <end position="196"/>
    </location>
</feature>
<reference evidence="9 10" key="1">
    <citation type="submission" date="2023-07" db="EMBL/GenBank/DDBJ databases">
        <title>Genomic Encyclopedia of Type Strains, Phase IV (KMG-IV): sequencing the most valuable type-strain genomes for metagenomic binning, comparative biology and taxonomic classification.</title>
        <authorList>
            <person name="Goeker M."/>
        </authorList>
    </citation>
    <scope>NUCLEOTIDE SEQUENCE [LARGE SCALE GENOMIC DNA]</scope>
    <source>
        <strain evidence="9 10">DSM 12751</strain>
    </source>
</reference>
<feature type="transmembrane region" description="Helical" evidence="7">
    <location>
        <begin position="139"/>
        <end position="161"/>
    </location>
</feature>